<evidence type="ECO:0000259" key="1">
    <source>
        <dbReference type="Pfam" id="PF00723"/>
    </source>
</evidence>
<organism evidence="2 3">
    <name type="scientific">Paenibacillus gyeongsangnamensis</name>
    <dbReference type="NCBI Taxonomy" id="3388067"/>
    <lineage>
        <taxon>Bacteria</taxon>
        <taxon>Bacillati</taxon>
        <taxon>Bacillota</taxon>
        <taxon>Bacilli</taxon>
        <taxon>Bacillales</taxon>
        <taxon>Paenibacillaceae</taxon>
        <taxon>Paenibacillus</taxon>
    </lineage>
</organism>
<dbReference type="RefSeq" id="WP_269879554.1">
    <property type="nucleotide sequence ID" value="NZ_JAQAGZ010000001.1"/>
</dbReference>
<protein>
    <submittedName>
        <fullName evidence="2">Glycoside hydrolase family 15 protein</fullName>
    </submittedName>
</protein>
<sequence>MSITNMTSPRLKELADNSIKLIRWNQHPSGGYTASPLFMHYAFSWLRDGSFIAFAMDTAGQVESAGSFYDWVNRIIQGKADQVRMLIDKHRRGEWIGQEQFLHTRYHLDGRDDDHSEWGHFQLDGYGAWLWGLMQHLKAAGQDKLPEAYRQSVNTTVDYLLTFWKLPNFDCWEEHNDQVHPSTLACIYGGLKSITELDRRADLEEACLDIREFLLSHAVATEEQRFVKSLVPGNGSFRTGNPGVDASLMWLCEPFGVFGPEHPVMRATLEKIKSDLVTEQGGVRRYLQDSYYGGGEWLLLTAWFGWVQLASGDRPAAERAIAWIASKADGTGRLPEQVPDALPDRSGYEDWVRRWGPPAIPLLWSHAMYLVLYNRLYLS</sequence>
<reference evidence="2 3" key="1">
    <citation type="submission" date="2022-12" db="EMBL/GenBank/DDBJ databases">
        <title>Draft genome sequence of Paenibacillus sp. dW9.</title>
        <authorList>
            <person name="Choi E.-W."/>
            <person name="Kim D.-U."/>
        </authorList>
    </citation>
    <scope>NUCLEOTIDE SEQUENCE [LARGE SCALE GENOMIC DNA]</scope>
    <source>
        <strain evidence="3">dW9</strain>
    </source>
</reference>
<dbReference type="PANTHER" id="PTHR31616">
    <property type="entry name" value="TREHALASE"/>
    <property type="match status" value="1"/>
</dbReference>
<dbReference type="PANTHER" id="PTHR31616:SF0">
    <property type="entry name" value="GLUCAN 1,4-ALPHA-GLUCOSIDASE"/>
    <property type="match status" value="1"/>
</dbReference>
<dbReference type="InterPro" id="IPR011613">
    <property type="entry name" value="GH15-like"/>
</dbReference>
<dbReference type="SUPFAM" id="SSF48208">
    <property type="entry name" value="Six-hairpin glycosidases"/>
    <property type="match status" value="1"/>
</dbReference>
<proteinExistence type="predicted"/>
<dbReference type="InterPro" id="IPR012341">
    <property type="entry name" value="6hp_glycosidase-like_sf"/>
</dbReference>
<evidence type="ECO:0000313" key="2">
    <source>
        <dbReference type="EMBL" id="MCZ8511192.1"/>
    </source>
</evidence>
<keyword evidence="3" id="KW-1185">Reference proteome</keyword>
<dbReference type="Gene3D" id="1.50.10.10">
    <property type="match status" value="1"/>
</dbReference>
<keyword evidence="2" id="KW-0378">Hydrolase</keyword>
<dbReference type="GO" id="GO:0016787">
    <property type="term" value="F:hydrolase activity"/>
    <property type="evidence" value="ECO:0007669"/>
    <property type="project" value="UniProtKB-KW"/>
</dbReference>
<evidence type="ECO:0000313" key="3">
    <source>
        <dbReference type="Proteomes" id="UP001527882"/>
    </source>
</evidence>
<dbReference type="Pfam" id="PF00723">
    <property type="entry name" value="Glyco_hydro_15"/>
    <property type="match status" value="1"/>
</dbReference>
<name>A0ABT4Q350_9BACL</name>
<accession>A0ABT4Q350</accession>
<feature type="domain" description="GH15-like" evidence="1">
    <location>
        <begin position="12"/>
        <end position="303"/>
    </location>
</feature>
<gene>
    <name evidence="2" type="ORF">O9H85_01805</name>
</gene>
<dbReference type="EMBL" id="JAQAGZ010000001">
    <property type="protein sequence ID" value="MCZ8511192.1"/>
    <property type="molecule type" value="Genomic_DNA"/>
</dbReference>
<dbReference type="Proteomes" id="UP001527882">
    <property type="component" value="Unassembled WGS sequence"/>
</dbReference>
<comment type="caution">
    <text evidence="2">The sequence shown here is derived from an EMBL/GenBank/DDBJ whole genome shotgun (WGS) entry which is preliminary data.</text>
</comment>
<dbReference type="InterPro" id="IPR008928">
    <property type="entry name" value="6-hairpin_glycosidase_sf"/>
</dbReference>